<dbReference type="KEGG" id="cmet:K6K41_03850"/>
<evidence type="ECO:0000313" key="3">
    <source>
        <dbReference type="Proteomes" id="UP000825701"/>
    </source>
</evidence>
<sequence length="68" mass="7280">MTPDPIRGSAKILDFRPRTRSGAAPLPGRTAEIAQLRVSKPIYAVAAVDIDSWYHAEAVADAQPAGKH</sequence>
<keyword evidence="3" id="KW-1185">Reference proteome</keyword>
<dbReference type="InterPro" id="IPR021232">
    <property type="entry name" value="DUF2735"/>
</dbReference>
<accession>A0A9E6RBH6</accession>
<name>A0A9E6RBH6_9HYPH</name>
<reference evidence="2" key="1">
    <citation type="submission" date="2021-08" db="EMBL/GenBank/DDBJ databases">
        <authorList>
            <person name="Zhang H."/>
            <person name="Xu M."/>
            <person name="Yu Z."/>
            <person name="Yang L."/>
            <person name="Cai Y."/>
        </authorList>
    </citation>
    <scope>NUCLEOTIDE SEQUENCE</scope>
    <source>
        <strain evidence="2">CHL1</strain>
    </source>
</reference>
<dbReference type="Pfam" id="PF10931">
    <property type="entry name" value="DUF2735"/>
    <property type="match status" value="1"/>
</dbReference>
<gene>
    <name evidence="2" type="ORF">K6K41_03850</name>
</gene>
<protein>
    <submittedName>
        <fullName evidence="2">DUF2735 domain-containing protein</fullName>
    </submittedName>
</protein>
<evidence type="ECO:0000256" key="1">
    <source>
        <dbReference type="SAM" id="MobiDB-lite"/>
    </source>
</evidence>
<dbReference type="EMBL" id="CP081869">
    <property type="protein sequence ID" value="QZO00810.1"/>
    <property type="molecule type" value="Genomic_DNA"/>
</dbReference>
<evidence type="ECO:0000313" key="2">
    <source>
        <dbReference type="EMBL" id="QZO00810.1"/>
    </source>
</evidence>
<dbReference type="RefSeq" id="WP_261404004.1">
    <property type="nucleotide sequence ID" value="NZ_CP081869.1"/>
</dbReference>
<organism evidence="2 3">
    <name type="scientific">Chenggangzhangella methanolivorans</name>
    <dbReference type="NCBI Taxonomy" id="1437009"/>
    <lineage>
        <taxon>Bacteria</taxon>
        <taxon>Pseudomonadati</taxon>
        <taxon>Pseudomonadota</taxon>
        <taxon>Alphaproteobacteria</taxon>
        <taxon>Hyphomicrobiales</taxon>
        <taxon>Methylopilaceae</taxon>
        <taxon>Chenggangzhangella</taxon>
    </lineage>
</organism>
<dbReference type="Proteomes" id="UP000825701">
    <property type="component" value="Chromosome"/>
</dbReference>
<proteinExistence type="predicted"/>
<feature type="region of interest" description="Disordered" evidence="1">
    <location>
        <begin position="1"/>
        <end position="26"/>
    </location>
</feature>
<dbReference type="AlphaFoldDB" id="A0A9E6RBH6"/>